<accession>A0A9W8WIW6</accession>
<feature type="domain" description="DUF6546" evidence="1">
    <location>
        <begin position="289"/>
        <end position="484"/>
    </location>
</feature>
<dbReference type="Proteomes" id="UP001140502">
    <property type="component" value="Unassembled WGS sequence"/>
</dbReference>
<organism evidence="2 3">
    <name type="scientific">Fusarium piperis</name>
    <dbReference type="NCBI Taxonomy" id="1435070"/>
    <lineage>
        <taxon>Eukaryota</taxon>
        <taxon>Fungi</taxon>
        <taxon>Dikarya</taxon>
        <taxon>Ascomycota</taxon>
        <taxon>Pezizomycotina</taxon>
        <taxon>Sordariomycetes</taxon>
        <taxon>Hypocreomycetidae</taxon>
        <taxon>Hypocreales</taxon>
        <taxon>Nectriaceae</taxon>
        <taxon>Fusarium</taxon>
        <taxon>Fusarium solani species complex</taxon>
    </lineage>
</organism>
<gene>
    <name evidence="2" type="ORF">N0V84_002589</name>
</gene>
<keyword evidence="3" id="KW-1185">Reference proteome</keyword>
<dbReference type="InterPro" id="IPR046676">
    <property type="entry name" value="DUF6546"/>
</dbReference>
<dbReference type="AlphaFoldDB" id="A0A9W8WIW6"/>
<evidence type="ECO:0000313" key="3">
    <source>
        <dbReference type="Proteomes" id="UP001140502"/>
    </source>
</evidence>
<dbReference type="EMBL" id="JAPEUR010000032">
    <property type="protein sequence ID" value="KAJ4326976.1"/>
    <property type="molecule type" value="Genomic_DNA"/>
</dbReference>
<dbReference type="OrthoDB" id="4802432at2759"/>
<sequence length="499" mass="57667">MLSFYSFPQEIQQMILSEVAQSGDLAPYACVNKHWQQFFEARTFRHLIISQGDIKYFDIAVRGGRRRHVKHVWLRIQLPTQPWMRLKEEEDEEVLWEADRIFTKSIFDLWEILAKWNNDQNSGFTFQLSVHSPSDRGNYIRDDFFQRDVDMYQKYLATNSTEAYKASGDVHAPYLKTYRGLGGMFGTQMWDRTVADLFGWKPLEFNFHERQDMTPVREDETPELPSVSVITEFLVRRSQFREIFPTALGKVLSSLPHLGQVAIERWRCVDAGEETLWSQMAKSAFILELPMSVKTLSLYGDKADIFHEWSSRDVITIGLAKHLRNYGRHLENVSVSFLIDAKDFFQPFWAAGSECTTTWENLKTLSLTSQILKSCSRSQVNGLLCAAANAATKMPKLQMLELWNGAEGMASVFRYRVEDTVAEVTWLSTHITKVDQKVINAWTTVAVARGRTDVRVSTHKLDPETIISAGTVLRHLYLREQILHPVSGYRIAWEQKRES</sequence>
<comment type="caution">
    <text evidence="2">The sequence shown here is derived from an EMBL/GenBank/DDBJ whole genome shotgun (WGS) entry which is preliminary data.</text>
</comment>
<dbReference type="Pfam" id="PF20183">
    <property type="entry name" value="DUF6546"/>
    <property type="match status" value="1"/>
</dbReference>
<evidence type="ECO:0000259" key="1">
    <source>
        <dbReference type="Pfam" id="PF20183"/>
    </source>
</evidence>
<proteinExistence type="predicted"/>
<reference evidence="2" key="1">
    <citation type="submission" date="2022-10" db="EMBL/GenBank/DDBJ databases">
        <title>Tapping the CABI collections for fungal endophytes: first genome assemblies for Collariella, Neodidymelliopsis, Ascochyta clinopodiicola, Didymella pomorum, Didymosphaeria variabile, Neocosmospora piperis and Neocucurbitaria cava.</title>
        <authorList>
            <person name="Hill R."/>
        </authorList>
    </citation>
    <scope>NUCLEOTIDE SEQUENCE</scope>
    <source>
        <strain evidence="2">IMI 366586</strain>
    </source>
</reference>
<name>A0A9W8WIW6_9HYPO</name>
<protein>
    <recommendedName>
        <fullName evidence="1">DUF6546 domain-containing protein</fullName>
    </recommendedName>
</protein>
<evidence type="ECO:0000313" key="2">
    <source>
        <dbReference type="EMBL" id="KAJ4326976.1"/>
    </source>
</evidence>